<dbReference type="AlphaFoldDB" id="A0A8J8NHC2"/>
<comment type="caution">
    <text evidence="2">The sequence shown here is derived from an EMBL/GenBank/DDBJ whole genome shotgun (WGS) entry which is preliminary data.</text>
</comment>
<feature type="transmembrane region" description="Helical" evidence="1">
    <location>
        <begin position="76"/>
        <end position="94"/>
    </location>
</feature>
<protein>
    <submittedName>
        <fullName evidence="2">Uncharacterized protein</fullName>
    </submittedName>
</protein>
<evidence type="ECO:0000313" key="3">
    <source>
        <dbReference type="Proteomes" id="UP000785679"/>
    </source>
</evidence>
<proteinExistence type="predicted"/>
<keyword evidence="1" id="KW-1133">Transmembrane helix</keyword>
<keyword evidence="1" id="KW-0812">Transmembrane</keyword>
<evidence type="ECO:0000313" key="2">
    <source>
        <dbReference type="EMBL" id="TNV75042.1"/>
    </source>
</evidence>
<reference evidence="2" key="1">
    <citation type="submission" date="2019-06" db="EMBL/GenBank/DDBJ databases">
        <authorList>
            <person name="Zheng W."/>
        </authorList>
    </citation>
    <scope>NUCLEOTIDE SEQUENCE</scope>
    <source>
        <strain evidence="2">QDHG01</strain>
    </source>
</reference>
<keyword evidence="1" id="KW-0472">Membrane</keyword>
<accession>A0A8J8NHC2</accession>
<evidence type="ECO:0000256" key="1">
    <source>
        <dbReference type="SAM" id="Phobius"/>
    </source>
</evidence>
<gene>
    <name evidence="2" type="ORF">FGO68_gene1694</name>
</gene>
<dbReference type="EMBL" id="RRYP01016511">
    <property type="protein sequence ID" value="TNV75042.1"/>
    <property type="molecule type" value="Genomic_DNA"/>
</dbReference>
<organism evidence="2 3">
    <name type="scientific">Halteria grandinella</name>
    <dbReference type="NCBI Taxonomy" id="5974"/>
    <lineage>
        <taxon>Eukaryota</taxon>
        <taxon>Sar</taxon>
        <taxon>Alveolata</taxon>
        <taxon>Ciliophora</taxon>
        <taxon>Intramacronucleata</taxon>
        <taxon>Spirotrichea</taxon>
        <taxon>Stichotrichia</taxon>
        <taxon>Sporadotrichida</taxon>
        <taxon>Halteriidae</taxon>
        <taxon>Halteria</taxon>
    </lineage>
</organism>
<keyword evidence="3" id="KW-1185">Reference proteome</keyword>
<dbReference type="OrthoDB" id="297801at2759"/>
<name>A0A8J8NHC2_HALGN</name>
<sequence>MIFYQGIHPQHNFQVRFGKFTLVCLIFPHLFRLLLWNKTPLNQSKHILFAWQLIAQQKTLLLLEDRKKIQCLLLPFYYFIYEISIQYFILIYMYQDCIQSSKKRNASDHQTLSFISHLFNQKQLEPLTATKIYGSQLPSLIKKSVTTRLNPAQIEIVNFRSKSSFKEINRATTPNKACRIRALKFLRERQLSPTALLKLRTSLTYRQQEN</sequence>
<feature type="transmembrane region" description="Helical" evidence="1">
    <location>
        <begin position="17"/>
        <end position="35"/>
    </location>
</feature>
<dbReference type="Proteomes" id="UP000785679">
    <property type="component" value="Unassembled WGS sequence"/>
</dbReference>